<protein>
    <submittedName>
        <fullName evidence="1">Uncharacterized protein</fullName>
    </submittedName>
</protein>
<dbReference type="Proteomes" id="UP000198542">
    <property type="component" value="Unassembled WGS sequence"/>
</dbReference>
<keyword evidence="2" id="KW-1185">Reference proteome</keyword>
<dbReference type="EMBL" id="FNTC01000002">
    <property type="protein sequence ID" value="SEC53373.1"/>
    <property type="molecule type" value="Genomic_DNA"/>
</dbReference>
<dbReference type="AlphaFoldDB" id="A0A1H4TA28"/>
<accession>A0A1H4TA28</accession>
<gene>
    <name evidence="1" type="ORF">SAMN04490187_4729</name>
</gene>
<evidence type="ECO:0000313" key="2">
    <source>
        <dbReference type="Proteomes" id="UP000198542"/>
    </source>
</evidence>
<evidence type="ECO:0000313" key="1">
    <source>
        <dbReference type="EMBL" id="SEC53373.1"/>
    </source>
</evidence>
<proteinExistence type="predicted"/>
<reference evidence="2" key="1">
    <citation type="submission" date="2016-10" db="EMBL/GenBank/DDBJ databases">
        <authorList>
            <person name="Varghese N."/>
            <person name="Submissions S."/>
        </authorList>
    </citation>
    <scope>NUCLEOTIDE SEQUENCE [LARGE SCALE GENOMIC DNA]</scope>
    <source>
        <strain evidence="2">BS3660</strain>
    </source>
</reference>
<name>A0A1H4TA28_PSEJE</name>
<sequence length="30" mass="3432">MLIHLLTCLTLTAFTLSVFAWYVLSEEQTS</sequence>
<organism evidence="1 2">
    <name type="scientific">Pseudomonas jessenii</name>
    <dbReference type="NCBI Taxonomy" id="77298"/>
    <lineage>
        <taxon>Bacteria</taxon>
        <taxon>Pseudomonadati</taxon>
        <taxon>Pseudomonadota</taxon>
        <taxon>Gammaproteobacteria</taxon>
        <taxon>Pseudomonadales</taxon>
        <taxon>Pseudomonadaceae</taxon>
        <taxon>Pseudomonas</taxon>
    </lineage>
</organism>